<dbReference type="Pfam" id="PF08269">
    <property type="entry name" value="dCache_2"/>
    <property type="match status" value="1"/>
</dbReference>
<reference evidence="8 9" key="1">
    <citation type="submission" date="2023-06" db="EMBL/GenBank/DDBJ databases">
        <title>Genome sequence of Methancorpusculaceae sp. Cs1.</title>
        <authorList>
            <person name="Protasov E."/>
            <person name="Platt K."/>
            <person name="Poehlein A."/>
            <person name="Daniel R."/>
            <person name="Brune A."/>
        </authorList>
    </citation>
    <scope>NUCLEOTIDE SEQUENCE [LARGE SCALE GENOMIC DNA]</scope>
    <source>
        <strain evidence="8 9">Cs1</strain>
    </source>
</reference>
<dbReference type="Gene3D" id="3.30.450.20">
    <property type="entry name" value="PAS domain"/>
    <property type="match status" value="2"/>
</dbReference>
<accession>A0AAE4MHA3</accession>
<feature type="domain" description="Single Cache" evidence="7">
    <location>
        <begin position="463"/>
        <end position="543"/>
    </location>
</feature>
<feature type="domain" description="Double Cache" evidence="6">
    <location>
        <begin position="326"/>
        <end position="411"/>
    </location>
</feature>
<dbReference type="InterPro" id="IPR004010">
    <property type="entry name" value="Double_Cache_2"/>
</dbReference>
<keyword evidence="3" id="KW-0812">Transmembrane</keyword>
<evidence type="ECO:0000256" key="2">
    <source>
        <dbReference type="ARBA" id="ARBA00022475"/>
    </source>
</evidence>
<protein>
    <recommendedName>
        <fullName evidence="10">Cache domain-containing protein</fullName>
    </recommendedName>
</protein>
<evidence type="ECO:0000256" key="1">
    <source>
        <dbReference type="ARBA" id="ARBA00004651"/>
    </source>
</evidence>
<dbReference type="GO" id="GO:0005886">
    <property type="term" value="C:plasma membrane"/>
    <property type="evidence" value="ECO:0007669"/>
    <property type="project" value="UniProtKB-SubCell"/>
</dbReference>
<evidence type="ECO:0000259" key="7">
    <source>
        <dbReference type="Pfam" id="PF17200"/>
    </source>
</evidence>
<evidence type="ECO:0000259" key="6">
    <source>
        <dbReference type="Pfam" id="PF08269"/>
    </source>
</evidence>
<evidence type="ECO:0000256" key="3">
    <source>
        <dbReference type="ARBA" id="ARBA00022692"/>
    </source>
</evidence>
<name>A0AAE4MHA3_9EURY</name>
<dbReference type="EMBL" id="JAWDKB010000006">
    <property type="protein sequence ID" value="MDV0444221.1"/>
    <property type="molecule type" value="Genomic_DNA"/>
</dbReference>
<evidence type="ECO:0000313" key="9">
    <source>
        <dbReference type="Proteomes" id="UP001283212"/>
    </source>
</evidence>
<keyword evidence="9" id="KW-1185">Reference proteome</keyword>
<keyword evidence="2" id="KW-1003">Cell membrane</keyword>
<evidence type="ECO:0008006" key="10">
    <source>
        <dbReference type="Google" id="ProtNLM"/>
    </source>
</evidence>
<dbReference type="Proteomes" id="UP001283212">
    <property type="component" value="Unassembled WGS sequence"/>
</dbReference>
<proteinExistence type="predicted"/>
<dbReference type="Pfam" id="PF17200">
    <property type="entry name" value="sCache_2"/>
    <property type="match status" value="1"/>
</dbReference>
<evidence type="ECO:0000256" key="5">
    <source>
        <dbReference type="ARBA" id="ARBA00023136"/>
    </source>
</evidence>
<evidence type="ECO:0000313" key="8">
    <source>
        <dbReference type="EMBL" id="MDV0444221.1"/>
    </source>
</evidence>
<dbReference type="InterPro" id="IPR033480">
    <property type="entry name" value="sCache_2"/>
</dbReference>
<dbReference type="RefSeq" id="WP_338096721.1">
    <property type="nucleotide sequence ID" value="NZ_JAWDKB010000006.1"/>
</dbReference>
<organism evidence="8 9">
    <name type="scientific">Methanorbis rubei</name>
    <dbReference type="NCBI Taxonomy" id="3028300"/>
    <lineage>
        <taxon>Archaea</taxon>
        <taxon>Methanobacteriati</taxon>
        <taxon>Methanobacteriota</taxon>
        <taxon>Stenosarchaea group</taxon>
        <taxon>Methanomicrobia</taxon>
        <taxon>Methanomicrobiales</taxon>
        <taxon>Methanocorpusculaceae</taxon>
        <taxon>Methanorbis</taxon>
    </lineage>
</organism>
<keyword evidence="4" id="KW-1133">Transmembrane helix</keyword>
<dbReference type="PROSITE" id="PS51257">
    <property type="entry name" value="PROKAR_LIPOPROTEIN"/>
    <property type="match status" value="1"/>
</dbReference>
<dbReference type="AlphaFoldDB" id="A0AAE4MHA3"/>
<sequence length="550" mass="60795">MNRKIVIGLEVALLAVVAVFSAACILPESDEAFEQKYAKQMEATRSLADSMTKIQLSYLDMIQPGAERIAGDPDNTTQTTAILSEIYSSMPSFSVVAFVNETGHVTTVFPANYRDIVIGNWTDHLNRYHTDQTITFDKFNLRNHSVPGIVIHSGPETTGYVTALIDTSHYFGEVRSEYADAADWQYWLVADDGFILHSPYSELSGKNMRDLNTPDRAGLYRVFGQALGNTSGMAVYTGYSYSDLKPMNYVVTWDTVPIGHTGDQKLLVMITAKQNSRQNLVRAVPSTDQTLEEFVHSALIFVDEVGKDAALAEFSDPNGRFTTQEYSIFAFDRNKTMLADAYDHSLLGNPISYAVDSNGVEAGDLIHKRAMQGGGYVAYLYPNPAENMTEQLKLSYIVQVDDDWYIAAGSFGNYSNLHVPAEVRENITSYLRSVQTYAQSVDKDTAIATLNDPVGSYAPRNNMRFFAMDYNGTTLADPQYPQFVGENYLGMTDILGGSITRDAIILAKDGGGKQYVYTPKETTGGAYELRLEYILPAGDDWLILGAVTIA</sequence>
<comment type="caution">
    <text evidence="8">The sequence shown here is derived from an EMBL/GenBank/DDBJ whole genome shotgun (WGS) entry which is preliminary data.</text>
</comment>
<keyword evidence="5" id="KW-0472">Membrane</keyword>
<gene>
    <name evidence="8" type="ORF">McpCs1_16190</name>
</gene>
<comment type="subcellular location">
    <subcellularLocation>
        <location evidence="1">Cell membrane</location>
        <topology evidence="1">Multi-pass membrane protein</topology>
    </subcellularLocation>
</comment>
<evidence type="ECO:0000256" key="4">
    <source>
        <dbReference type="ARBA" id="ARBA00022989"/>
    </source>
</evidence>